<keyword evidence="4" id="KW-1185">Reference proteome</keyword>
<reference evidence="3 5" key="1">
    <citation type="submission" date="2020-01" db="EMBL/GenBank/DDBJ databases">
        <authorList>
            <consortium name="DOE Joint Genome Institute"/>
            <person name="Haridas S."/>
            <person name="Albert R."/>
            <person name="Binder M."/>
            <person name="Bloem J."/>
            <person name="Labutti K."/>
            <person name="Salamov A."/>
            <person name="Andreopoulos B."/>
            <person name="Baker S.E."/>
            <person name="Barry K."/>
            <person name="Bills G."/>
            <person name="Bluhm B.H."/>
            <person name="Cannon C."/>
            <person name="Castanera R."/>
            <person name="Culley D.E."/>
            <person name="Daum C."/>
            <person name="Ezra D."/>
            <person name="Gonzalez J.B."/>
            <person name="Henrissat B."/>
            <person name="Kuo A."/>
            <person name="Liang C."/>
            <person name="Lipzen A."/>
            <person name="Lutzoni F."/>
            <person name="Magnuson J."/>
            <person name="Mondo S."/>
            <person name="Nolan M."/>
            <person name="Ohm R."/>
            <person name="Pangilinan J."/>
            <person name="Park H.-J."/>
            <person name="Ramirez L."/>
            <person name="Alfaro M."/>
            <person name="Sun H."/>
            <person name="Tritt A."/>
            <person name="Yoshinaga Y."/>
            <person name="Zwiers L.-H."/>
            <person name="Turgeon B.G."/>
            <person name="Goodwin S.B."/>
            <person name="Spatafora J.W."/>
            <person name="Crous P.W."/>
            <person name="Grigoriev I.V."/>
        </authorList>
    </citation>
    <scope>NUCLEOTIDE SEQUENCE</scope>
    <source>
        <strain evidence="3 5">CBS 781.70</strain>
    </source>
</reference>
<dbReference type="InterPro" id="IPR057203">
    <property type="entry name" value="DUF7881"/>
</dbReference>
<organism evidence="3">
    <name type="scientific">Eremomyces bilateralis CBS 781.70</name>
    <dbReference type="NCBI Taxonomy" id="1392243"/>
    <lineage>
        <taxon>Eukaryota</taxon>
        <taxon>Fungi</taxon>
        <taxon>Dikarya</taxon>
        <taxon>Ascomycota</taxon>
        <taxon>Pezizomycotina</taxon>
        <taxon>Dothideomycetes</taxon>
        <taxon>Dothideomycetes incertae sedis</taxon>
        <taxon>Eremomycetales</taxon>
        <taxon>Eremomycetaceae</taxon>
        <taxon>Eremomyces</taxon>
    </lineage>
</organism>
<protein>
    <recommendedName>
        <fullName evidence="6">HNH nuclease domain-containing protein</fullName>
    </recommendedName>
</protein>
<dbReference type="OrthoDB" id="2142759at2759"/>
<dbReference type="InterPro" id="IPR003615">
    <property type="entry name" value="HNH_nuc"/>
</dbReference>
<feature type="domain" description="DUF7881" evidence="2">
    <location>
        <begin position="9"/>
        <end position="82"/>
    </location>
</feature>
<evidence type="ECO:0000313" key="5">
    <source>
        <dbReference type="RefSeq" id="XP_033533705.1"/>
    </source>
</evidence>
<name>A0A6G1G1Z0_9PEZI</name>
<dbReference type="RefSeq" id="XP_033533705.1">
    <property type="nucleotide sequence ID" value="XM_033680725.1"/>
</dbReference>
<sequence length="296" mass="32775">MPRLDRSVGRDVHIHDANNTNVALGGLVLTPGVTNANLYLMVEILVIFTNTFSLQYEGGTKVEKDDGPLQPGKYFIVSAGSFNVTDEAFLVRTISHATGTRVASFCESVRSRDRKCVISGLNIITLGGIDIWDGFEASHIFPLAYESHWINNDYGRWVSIEPPRGGTINSVQNGILLDSVMHQLFDNYFISINPDDNYKVMAFRPNARGIGSHHLDPGYFARPDAPLDSVLRWHFRQAVLANMRGAGEPIFEHDFPPGSDIVGDILHGPRAAARMESELFGRLGAQVELFHRAKKA</sequence>
<dbReference type="AlphaFoldDB" id="A0A6G1G1Z0"/>
<evidence type="ECO:0000313" key="4">
    <source>
        <dbReference type="Proteomes" id="UP000504638"/>
    </source>
</evidence>
<dbReference type="EMBL" id="ML975159">
    <property type="protein sequence ID" value="KAF1812074.1"/>
    <property type="molecule type" value="Genomic_DNA"/>
</dbReference>
<reference evidence="5" key="2">
    <citation type="submission" date="2020-04" db="EMBL/GenBank/DDBJ databases">
        <authorList>
            <consortium name="NCBI Genome Project"/>
        </authorList>
    </citation>
    <scope>NUCLEOTIDE SEQUENCE</scope>
    <source>
        <strain evidence="5">CBS 781.70</strain>
    </source>
</reference>
<evidence type="ECO:0000313" key="3">
    <source>
        <dbReference type="EMBL" id="KAF1812074.1"/>
    </source>
</evidence>
<proteinExistence type="predicted"/>
<dbReference type="Proteomes" id="UP000504638">
    <property type="component" value="Unplaced"/>
</dbReference>
<dbReference type="Pfam" id="PF25324">
    <property type="entry name" value="DUF7881"/>
    <property type="match status" value="1"/>
</dbReference>
<dbReference type="Pfam" id="PF13391">
    <property type="entry name" value="HNH_2"/>
    <property type="match status" value="1"/>
</dbReference>
<evidence type="ECO:0008006" key="6">
    <source>
        <dbReference type="Google" id="ProtNLM"/>
    </source>
</evidence>
<evidence type="ECO:0000259" key="2">
    <source>
        <dbReference type="Pfam" id="PF25324"/>
    </source>
</evidence>
<reference evidence="5" key="3">
    <citation type="submission" date="2025-04" db="UniProtKB">
        <authorList>
            <consortium name="RefSeq"/>
        </authorList>
    </citation>
    <scope>IDENTIFICATION</scope>
    <source>
        <strain evidence="5">CBS 781.70</strain>
    </source>
</reference>
<accession>A0A6G1G1Z0</accession>
<gene>
    <name evidence="3 5" type="ORF">P152DRAFT_466867</name>
</gene>
<dbReference type="GeneID" id="54421295"/>
<evidence type="ECO:0000259" key="1">
    <source>
        <dbReference type="Pfam" id="PF13391"/>
    </source>
</evidence>
<feature type="domain" description="HNH nuclease" evidence="1">
    <location>
        <begin position="116"/>
        <end position="193"/>
    </location>
</feature>